<dbReference type="EMBL" id="CM046396">
    <property type="protein sequence ID" value="KAI8537358.1"/>
    <property type="molecule type" value="Genomic_DNA"/>
</dbReference>
<evidence type="ECO:0000313" key="1">
    <source>
        <dbReference type="EMBL" id="KAI8537358.1"/>
    </source>
</evidence>
<name>A0ACC0MAL6_RHOML</name>
<dbReference type="Proteomes" id="UP001062846">
    <property type="component" value="Chromosome 9"/>
</dbReference>
<accession>A0ACC0MAL6</accession>
<reference evidence="1" key="1">
    <citation type="submission" date="2022-02" db="EMBL/GenBank/DDBJ databases">
        <title>Plant Genome Project.</title>
        <authorList>
            <person name="Zhang R.-G."/>
        </authorList>
    </citation>
    <scope>NUCLEOTIDE SEQUENCE</scope>
    <source>
        <strain evidence="1">AT1</strain>
    </source>
</reference>
<gene>
    <name evidence="1" type="ORF">RHMOL_Rhmol09G0017800</name>
</gene>
<comment type="caution">
    <text evidence="1">The sequence shown here is derived from an EMBL/GenBank/DDBJ whole genome shotgun (WGS) entry which is preliminary data.</text>
</comment>
<proteinExistence type="predicted"/>
<keyword evidence="2" id="KW-1185">Reference proteome</keyword>
<evidence type="ECO:0000313" key="2">
    <source>
        <dbReference type="Proteomes" id="UP001062846"/>
    </source>
</evidence>
<protein>
    <submittedName>
        <fullName evidence="1">Uncharacterized protein</fullName>
    </submittedName>
</protein>
<sequence>MYLRSFPQIHGCKIKMRHSELQMRLSVYQKGFRRTDEFTISDHGRGKGERQMGFAVSRREDGEEVVVVERKAHKDSFEEVETVGQEEMSRRQRRAHRKCREELNKVDWEMMKKHLHTPEALQAYEKLCNLARKKSLIKRLASSVGG</sequence>
<organism evidence="1 2">
    <name type="scientific">Rhododendron molle</name>
    <name type="common">Chinese azalea</name>
    <name type="synonym">Azalea mollis</name>
    <dbReference type="NCBI Taxonomy" id="49168"/>
    <lineage>
        <taxon>Eukaryota</taxon>
        <taxon>Viridiplantae</taxon>
        <taxon>Streptophyta</taxon>
        <taxon>Embryophyta</taxon>
        <taxon>Tracheophyta</taxon>
        <taxon>Spermatophyta</taxon>
        <taxon>Magnoliopsida</taxon>
        <taxon>eudicotyledons</taxon>
        <taxon>Gunneridae</taxon>
        <taxon>Pentapetalae</taxon>
        <taxon>asterids</taxon>
        <taxon>Ericales</taxon>
        <taxon>Ericaceae</taxon>
        <taxon>Ericoideae</taxon>
        <taxon>Rhodoreae</taxon>
        <taxon>Rhododendron</taxon>
    </lineage>
</organism>